<evidence type="ECO:0000313" key="1">
    <source>
        <dbReference type="EMBL" id="KAH3889462.1"/>
    </source>
</evidence>
<organism evidence="1 2">
    <name type="scientific">Dreissena polymorpha</name>
    <name type="common">Zebra mussel</name>
    <name type="synonym">Mytilus polymorpha</name>
    <dbReference type="NCBI Taxonomy" id="45954"/>
    <lineage>
        <taxon>Eukaryota</taxon>
        <taxon>Metazoa</taxon>
        <taxon>Spiralia</taxon>
        <taxon>Lophotrochozoa</taxon>
        <taxon>Mollusca</taxon>
        <taxon>Bivalvia</taxon>
        <taxon>Autobranchia</taxon>
        <taxon>Heteroconchia</taxon>
        <taxon>Euheterodonta</taxon>
        <taxon>Imparidentia</taxon>
        <taxon>Neoheterodontei</taxon>
        <taxon>Myida</taxon>
        <taxon>Dreissenoidea</taxon>
        <taxon>Dreissenidae</taxon>
        <taxon>Dreissena</taxon>
    </lineage>
</organism>
<dbReference type="Proteomes" id="UP000828390">
    <property type="component" value="Unassembled WGS sequence"/>
</dbReference>
<dbReference type="EMBL" id="JAIWYP010000001">
    <property type="protein sequence ID" value="KAH3889462.1"/>
    <property type="molecule type" value="Genomic_DNA"/>
</dbReference>
<reference evidence="1" key="2">
    <citation type="submission" date="2020-11" db="EMBL/GenBank/DDBJ databases">
        <authorList>
            <person name="McCartney M.A."/>
            <person name="Auch B."/>
            <person name="Kono T."/>
            <person name="Mallez S."/>
            <person name="Becker A."/>
            <person name="Gohl D.M."/>
            <person name="Silverstein K.A.T."/>
            <person name="Koren S."/>
            <person name="Bechman K.B."/>
            <person name="Herman A."/>
            <person name="Abrahante J.E."/>
            <person name="Garbe J."/>
        </authorList>
    </citation>
    <scope>NUCLEOTIDE SEQUENCE</scope>
    <source>
        <strain evidence="1">Duluth1</strain>
        <tissue evidence="1">Whole animal</tissue>
    </source>
</reference>
<name>A0A9D4N4E3_DREPO</name>
<dbReference type="AlphaFoldDB" id="A0A9D4N4E3"/>
<comment type="caution">
    <text evidence="1">The sequence shown here is derived from an EMBL/GenBank/DDBJ whole genome shotgun (WGS) entry which is preliminary data.</text>
</comment>
<evidence type="ECO:0000313" key="2">
    <source>
        <dbReference type="Proteomes" id="UP000828390"/>
    </source>
</evidence>
<reference evidence="1" key="1">
    <citation type="journal article" date="2019" name="bioRxiv">
        <title>The Genome of the Zebra Mussel, Dreissena polymorpha: A Resource for Invasive Species Research.</title>
        <authorList>
            <person name="McCartney M.A."/>
            <person name="Auch B."/>
            <person name="Kono T."/>
            <person name="Mallez S."/>
            <person name="Zhang Y."/>
            <person name="Obille A."/>
            <person name="Becker A."/>
            <person name="Abrahante J.E."/>
            <person name="Garbe J."/>
            <person name="Badalamenti J.P."/>
            <person name="Herman A."/>
            <person name="Mangelson H."/>
            <person name="Liachko I."/>
            <person name="Sullivan S."/>
            <person name="Sone E.D."/>
            <person name="Koren S."/>
            <person name="Silverstein K.A.T."/>
            <person name="Beckman K.B."/>
            <person name="Gohl D.M."/>
        </authorList>
    </citation>
    <scope>NUCLEOTIDE SEQUENCE</scope>
    <source>
        <strain evidence="1">Duluth1</strain>
        <tissue evidence="1">Whole animal</tissue>
    </source>
</reference>
<sequence>MRLQFMETHTCTSADSIFAVDALKLKTVLQKGRVTFGPKCPQKSFQSCAGRCRIAVSATVAAKQMQTP</sequence>
<proteinExistence type="predicted"/>
<keyword evidence="2" id="KW-1185">Reference proteome</keyword>
<gene>
    <name evidence="1" type="ORF">DPMN_013517</name>
</gene>
<accession>A0A9D4N4E3</accession>
<protein>
    <submittedName>
        <fullName evidence="1">Uncharacterized protein</fullName>
    </submittedName>
</protein>